<reference evidence="2 3" key="1">
    <citation type="submission" date="2015-09" db="EMBL/GenBank/DDBJ databases">
        <title>Host preference determinants of Valsa canker pathogens revealed by comparative genomics.</title>
        <authorList>
            <person name="Yin Z."/>
            <person name="Huang L."/>
        </authorList>
    </citation>
    <scope>NUCLEOTIDE SEQUENCE [LARGE SCALE GENOMIC DNA]</scope>
    <source>
        <strain evidence="2 3">03-1</strain>
    </source>
</reference>
<feature type="region of interest" description="Disordered" evidence="1">
    <location>
        <begin position="107"/>
        <end position="133"/>
    </location>
</feature>
<feature type="region of interest" description="Disordered" evidence="1">
    <location>
        <begin position="1"/>
        <end position="26"/>
    </location>
</feature>
<feature type="compositionally biased region" description="Polar residues" evidence="1">
    <location>
        <begin position="15"/>
        <end position="24"/>
    </location>
</feature>
<protein>
    <submittedName>
        <fullName evidence="2">Uncharacterized protein</fullName>
    </submittedName>
</protein>
<proteinExistence type="predicted"/>
<dbReference type="Proteomes" id="UP000283895">
    <property type="component" value="Unassembled WGS sequence"/>
</dbReference>
<comment type="caution">
    <text evidence="2">The sequence shown here is derived from an EMBL/GenBank/DDBJ whole genome shotgun (WGS) entry which is preliminary data.</text>
</comment>
<accession>A0A423WWJ8</accession>
<organism evidence="2 3">
    <name type="scientific">Cytospora schulzeri</name>
    <dbReference type="NCBI Taxonomy" id="448051"/>
    <lineage>
        <taxon>Eukaryota</taxon>
        <taxon>Fungi</taxon>
        <taxon>Dikarya</taxon>
        <taxon>Ascomycota</taxon>
        <taxon>Pezizomycotina</taxon>
        <taxon>Sordariomycetes</taxon>
        <taxon>Sordariomycetidae</taxon>
        <taxon>Diaporthales</taxon>
        <taxon>Cytosporaceae</taxon>
        <taxon>Cytospora</taxon>
    </lineage>
</organism>
<evidence type="ECO:0000313" key="3">
    <source>
        <dbReference type="Proteomes" id="UP000283895"/>
    </source>
</evidence>
<keyword evidence="3" id="KW-1185">Reference proteome</keyword>
<evidence type="ECO:0000256" key="1">
    <source>
        <dbReference type="SAM" id="MobiDB-lite"/>
    </source>
</evidence>
<name>A0A423WWJ8_9PEZI</name>
<feature type="compositionally biased region" description="Acidic residues" evidence="1">
    <location>
        <begin position="113"/>
        <end position="126"/>
    </location>
</feature>
<dbReference type="EMBL" id="LKEA01000007">
    <property type="protein sequence ID" value="ROW07873.1"/>
    <property type="molecule type" value="Genomic_DNA"/>
</dbReference>
<dbReference type="AlphaFoldDB" id="A0A423WWJ8"/>
<gene>
    <name evidence="2" type="ORF">VMCG_03669</name>
</gene>
<dbReference type="OrthoDB" id="10458862at2759"/>
<evidence type="ECO:0000313" key="2">
    <source>
        <dbReference type="EMBL" id="ROW07873.1"/>
    </source>
</evidence>
<sequence>MSMNNNIDKFPGASQEASPEQMPNPTFEDVSRVLRLLDLPELRLDSFNDEESLKILIAIQKCSGDNDDEFKNFLALPKLICQAHHATETAEKDLFDRLAELEEAEDKANAFPEELDYDDDDNDDYGSYETRGEDLKQELPRLDNLTLAMREAHARAAEGREERADLALEYLETWLKILAPTSVGDVVHEKFHGAEDTHMAREDALVEAYWLLDAHPRYEENWGDELVWDFIRDGRTALDLLISRGAIILGDTDSVKE</sequence>